<dbReference type="PROSITE" id="PS50011">
    <property type="entry name" value="PROTEIN_KINASE_DOM"/>
    <property type="match status" value="1"/>
</dbReference>
<dbReference type="InterPro" id="IPR000719">
    <property type="entry name" value="Prot_kinase_dom"/>
</dbReference>
<evidence type="ECO:0000256" key="9">
    <source>
        <dbReference type="SAM" id="Phobius"/>
    </source>
</evidence>
<dbReference type="PROSITE" id="PS00107">
    <property type="entry name" value="PROTEIN_KINASE_ATP"/>
    <property type="match status" value="1"/>
</dbReference>
<dbReference type="Gene3D" id="1.10.510.10">
    <property type="entry name" value="Transferase(Phosphotransferase) domain 1"/>
    <property type="match status" value="1"/>
</dbReference>
<evidence type="ECO:0000313" key="11">
    <source>
        <dbReference type="EMBL" id="MBH9553868.1"/>
    </source>
</evidence>
<feature type="region of interest" description="Disordered" evidence="8">
    <location>
        <begin position="491"/>
        <end position="561"/>
    </location>
</feature>
<name>A0A931J1N7_9BURK</name>
<dbReference type="InterPro" id="IPR020635">
    <property type="entry name" value="Tyr_kinase_cat_dom"/>
</dbReference>
<dbReference type="GO" id="GO:0005524">
    <property type="term" value="F:ATP binding"/>
    <property type="evidence" value="ECO:0007669"/>
    <property type="project" value="UniProtKB-UniRule"/>
</dbReference>
<evidence type="ECO:0000313" key="12">
    <source>
        <dbReference type="Proteomes" id="UP000620139"/>
    </source>
</evidence>
<keyword evidence="4 7" id="KW-0547">Nucleotide-binding</keyword>
<gene>
    <name evidence="11" type="ORF">I7X43_13550</name>
</gene>
<dbReference type="EMBL" id="JAEDAL010000007">
    <property type="protein sequence ID" value="MBH9553868.1"/>
    <property type="molecule type" value="Genomic_DNA"/>
</dbReference>
<evidence type="ECO:0000256" key="8">
    <source>
        <dbReference type="SAM" id="MobiDB-lite"/>
    </source>
</evidence>
<keyword evidence="6 7" id="KW-0067">ATP-binding</keyword>
<dbReference type="AlphaFoldDB" id="A0A931J1N7"/>
<keyword evidence="11" id="KW-0723">Serine/threonine-protein kinase</keyword>
<dbReference type="SUPFAM" id="SSF56112">
    <property type="entry name" value="Protein kinase-like (PK-like)"/>
    <property type="match status" value="1"/>
</dbReference>
<dbReference type="Gene3D" id="3.30.200.20">
    <property type="entry name" value="Phosphorylase Kinase, domain 1"/>
    <property type="match status" value="1"/>
</dbReference>
<evidence type="ECO:0000256" key="2">
    <source>
        <dbReference type="ARBA" id="ARBA00012513"/>
    </source>
</evidence>
<evidence type="ECO:0000256" key="7">
    <source>
        <dbReference type="PROSITE-ProRule" id="PRU10141"/>
    </source>
</evidence>
<keyword evidence="5 11" id="KW-0418">Kinase</keyword>
<dbReference type="EC" id="2.7.11.1" evidence="2"/>
<keyword evidence="9" id="KW-0472">Membrane</keyword>
<dbReference type="SMART" id="SM00219">
    <property type="entry name" value="TyrKc"/>
    <property type="match status" value="1"/>
</dbReference>
<comment type="caution">
    <text evidence="11">The sequence shown here is derived from an EMBL/GenBank/DDBJ whole genome shotgun (WGS) entry which is preliminary data.</text>
</comment>
<dbReference type="PROSITE" id="PS00109">
    <property type="entry name" value="PROTEIN_KINASE_TYR"/>
    <property type="match status" value="1"/>
</dbReference>
<feature type="transmembrane region" description="Helical" evidence="9">
    <location>
        <begin position="393"/>
        <end position="413"/>
    </location>
</feature>
<proteinExistence type="inferred from homology"/>
<dbReference type="Proteomes" id="UP000620139">
    <property type="component" value="Unassembled WGS sequence"/>
</dbReference>
<organism evidence="11 12">
    <name type="scientific">Inhella gelatinilytica</name>
    <dbReference type="NCBI Taxonomy" id="2795030"/>
    <lineage>
        <taxon>Bacteria</taxon>
        <taxon>Pseudomonadati</taxon>
        <taxon>Pseudomonadota</taxon>
        <taxon>Betaproteobacteria</taxon>
        <taxon>Burkholderiales</taxon>
        <taxon>Sphaerotilaceae</taxon>
        <taxon>Inhella</taxon>
    </lineage>
</organism>
<evidence type="ECO:0000256" key="5">
    <source>
        <dbReference type="ARBA" id="ARBA00022777"/>
    </source>
</evidence>
<feature type="domain" description="Protein kinase" evidence="10">
    <location>
        <begin position="24"/>
        <end position="304"/>
    </location>
</feature>
<keyword evidence="9" id="KW-1133">Transmembrane helix</keyword>
<accession>A0A931J1N7</accession>
<evidence type="ECO:0000256" key="6">
    <source>
        <dbReference type="ARBA" id="ARBA00022840"/>
    </source>
</evidence>
<dbReference type="GO" id="GO:0004674">
    <property type="term" value="F:protein serine/threonine kinase activity"/>
    <property type="evidence" value="ECO:0007669"/>
    <property type="project" value="UniProtKB-KW"/>
</dbReference>
<dbReference type="Pfam" id="PF00069">
    <property type="entry name" value="Pkinase"/>
    <property type="match status" value="1"/>
</dbReference>
<protein>
    <recommendedName>
        <fullName evidence="2">non-specific serine/threonine protein kinase</fullName>
        <ecNumber evidence="2">2.7.11.1</ecNumber>
    </recommendedName>
</protein>
<keyword evidence="3" id="KW-0808">Transferase</keyword>
<dbReference type="PANTHER" id="PTHR43671">
    <property type="entry name" value="SERINE/THREONINE-PROTEIN KINASE NEK"/>
    <property type="match status" value="1"/>
</dbReference>
<dbReference type="InterPro" id="IPR050660">
    <property type="entry name" value="NEK_Ser/Thr_kinase"/>
</dbReference>
<evidence type="ECO:0000259" key="10">
    <source>
        <dbReference type="PROSITE" id="PS50011"/>
    </source>
</evidence>
<sequence>MNDPLDSLLEDPNALPPGTRFGELEILATLGVGGFGIVYLAQDHALDRRVAIKEYMPAQLAERGITAAISVRSAAMRDTFEVGLRSFVNEARLLARFDHPALVRVYRFWEANGTAYMVMPYLEGHTLKKVREGLTEPPDEAWIVQRMLPLLDALEHLHADHVFHRDVAPDNILMLHDGASPMLLDFGAARQVIGERTHSLTAIFKPSYAAIEQYGETTTLKQGPWTDIYSVGAVMHYLLTGQPPPLATTRAVVDETMPLAHQDAWSAHSEPFRAAIDWALAVRPADRPKSVAELRRALKGEVTVPLRPKPAPPILASPGVDPRAYEPTQVIVPVRTHLPSLDPTVAQGGHEAAAGRRSASDRHSAGDRRGSEQTADGGLGSAAPKVSGWGRNWIVMALGGGAAALLVGFWAVLANRTPPGEGAGLGASSLGASAPATAAAGGASSASSVSVGPVPASGLAAVGPSGLGASAAPGGAQPMVAAVGPVVGPTAGSGVPNRQDSARTAGPGQTGAGGALPAAARASVAARTKPVGGSASSAPSSGGSSSGRGPAPATAGASAQGALDPREACEGRQLFAYWHCIQTHCDRPAYAEHAECRAIEERRNERRERRNR</sequence>
<dbReference type="PANTHER" id="PTHR43671:SF13">
    <property type="entry name" value="SERINE_THREONINE-PROTEIN KINASE NEK2"/>
    <property type="match status" value="1"/>
</dbReference>
<dbReference type="RefSeq" id="WP_198101482.1">
    <property type="nucleotide sequence ID" value="NZ_JAEDAL010000007.1"/>
</dbReference>
<evidence type="ECO:0000256" key="3">
    <source>
        <dbReference type="ARBA" id="ARBA00022679"/>
    </source>
</evidence>
<feature type="region of interest" description="Disordered" evidence="8">
    <location>
        <begin position="341"/>
        <end position="383"/>
    </location>
</feature>
<reference evidence="11" key="1">
    <citation type="submission" date="2020-12" db="EMBL/GenBank/DDBJ databases">
        <title>The genome sequence of Inhella sp. 4Y17.</title>
        <authorList>
            <person name="Liu Y."/>
        </authorList>
    </citation>
    <scope>NUCLEOTIDE SEQUENCE</scope>
    <source>
        <strain evidence="11">4Y10</strain>
    </source>
</reference>
<dbReference type="InterPro" id="IPR017441">
    <property type="entry name" value="Protein_kinase_ATP_BS"/>
</dbReference>
<feature type="compositionally biased region" description="Basic and acidic residues" evidence="8">
    <location>
        <begin position="358"/>
        <end position="371"/>
    </location>
</feature>
<dbReference type="GO" id="GO:0004713">
    <property type="term" value="F:protein tyrosine kinase activity"/>
    <property type="evidence" value="ECO:0007669"/>
    <property type="project" value="InterPro"/>
</dbReference>
<evidence type="ECO:0000256" key="1">
    <source>
        <dbReference type="ARBA" id="ARBA00010886"/>
    </source>
</evidence>
<comment type="similarity">
    <text evidence="1">Belongs to the protein kinase superfamily. NEK Ser/Thr protein kinase family. NIMA subfamily.</text>
</comment>
<feature type="binding site" evidence="7">
    <location>
        <position position="53"/>
    </location>
    <ligand>
        <name>ATP</name>
        <dbReference type="ChEBI" id="CHEBI:30616"/>
    </ligand>
</feature>
<keyword evidence="9" id="KW-0812">Transmembrane</keyword>
<dbReference type="CDD" id="cd14014">
    <property type="entry name" value="STKc_PknB_like"/>
    <property type="match status" value="1"/>
</dbReference>
<keyword evidence="12" id="KW-1185">Reference proteome</keyword>
<dbReference type="InterPro" id="IPR008266">
    <property type="entry name" value="Tyr_kinase_AS"/>
</dbReference>
<dbReference type="InterPro" id="IPR011009">
    <property type="entry name" value="Kinase-like_dom_sf"/>
</dbReference>
<feature type="compositionally biased region" description="Low complexity" evidence="8">
    <location>
        <begin position="515"/>
        <end position="561"/>
    </location>
</feature>
<evidence type="ECO:0000256" key="4">
    <source>
        <dbReference type="ARBA" id="ARBA00022741"/>
    </source>
</evidence>
<feature type="compositionally biased region" description="Low complexity" evidence="8">
    <location>
        <begin position="491"/>
        <end position="507"/>
    </location>
</feature>